<evidence type="ECO:0000313" key="2">
    <source>
        <dbReference type="Proteomes" id="UP001152320"/>
    </source>
</evidence>
<proteinExistence type="predicted"/>
<keyword evidence="2" id="KW-1185">Reference proteome</keyword>
<dbReference type="EMBL" id="JAIZAY010000001">
    <property type="protein sequence ID" value="KAJ8050493.1"/>
    <property type="molecule type" value="Genomic_DNA"/>
</dbReference>
<sequence length="158" mass="17777">MTVRGHNVIVCDDEVGKAVALDMNGNVVYEFMKPADDSGNWIPIKVCCDSRGFVYILWCSGDNRRRVIVQNSLDSENVLRVLPVDDNAFSVTVMKASNKERLLVATVNTGKLAIYDLVSFRTRQIATRIPIKIVNIENENIVQYNFQYVGANVTQESF</sequence>
<accession>A0A9Q1CSB6</accession>
<comment type="caution">
    <text evidence="1">The sequence shown here is derived from an EMBL/GenBank/DDBJ whole genome shotgun (WGS) entry which is preliminary data.</text>
</comment>
<evidence type="ECO:0000313" key="1">
    <source>
        <dbReference type="EMBL" id="KAJ8050493.1"/>
    </source>
</evidence>
<dbReference type="Proteomes" id="UP001152320">
    <property type="component" value="Chromosome 1"/>
</dbReference>
<name>A0A9Q1CSB6_HOLLE</name>
<protein>
    <submittedName>
        <fullName evidence="1">Uncharacterized protein</fullName>
    </submittedName>
</protein>
<dbReference type="AlphaFoldDB" id="A0A9Q1CSB6"/>
<organism evidence="1 2">
    <name type="scientific">Holothuria leucospilota</name>
    <name type="common">Black long sea cucumber</name>
    <name type="synonym">Mertensiothuria leucospilota</name>
    <dbReference type="NCBI Taxonomy" id="206669"/>
    <lineage>
        <taxon>Eukaryota</taxon>
        <taxon>Metazoa</taxon>
        <taxon>Echinodermata</taxon>
        <taxon>Eleutherozoa</taxon>
        <taxon>Echinozoa</taxon>
        <taxon>Holothuroidea</taxon>
        <taxon>Aspidochirotacea</taxon>
        <taxon>Aspidochirotida</taxon>
        <taxon>Holothuriidae</taxon>
        <taxon>Holothuria</taxon>
    </lineage>
</organism>
<reference evidence="1" key="1">
    <citation type="submission" date="2021-10" db="EMBL/GenBank/DDBJ databases">
        <title>Tropical sea cucumber genome reveals ecological adaptation and Cuvierian tubules defense mechanism.</title>
        <authorList>
            <person name="Chen T."/>
        </authorList>
    </citation>
    <scope>NUCLEOTIDE SEQUENCE</scope>
    <source>
        <strain evidence="1">Nanhai2018</strain>
        <tissue evidence="1">Muscle</tissue>
    </source>
</reference>
<gene>
    <name evidence="1" type="ORF">HOLleu_03718</name>
</gene>
<dbReference type="SUPFAM" id="SSF101898">
    <property type="entry name" value="NHL repeat"/>
    <property type="match status" value="1"/>
</dbReference>